<dbReference type="InterPro" id="IPR029060">
    <property type="entry name" value="PIN-like_dom_sf"/>
</dbReference>
<protein>
    <submittedName>
        <fullName evidence="1">PilT domain-containing protein</fullName>
    </submittedName>
</protein>
<dbReference type="HOGENOM" id="CLU_116293_0_1_9"/>
<keyword evidence="2" id="KW-1185">Reference proteome</keyword>
<dbReference type="KEGG" id="toc:Toce_1814"/>
<dbReference type="Gene3D" id="3.40.50.1010">
    <property type="entry name" value="5'-nuclease"/>
    <property type="match status" value="1"/>
</dbReference>
<name>D9RYZ1_THEOJ</name>
<dbReference type="STRING" id="555079.Toce_1814"/>
<evidence type="ECO:0000313" key="1">
    <source>
        <dbReference type="EMBL" id="ADL08545.1"/>
    </source>
</evidence>
<sequence>MTNNSVYVLDANIFIHAARFYYAFDIAPAFWNALVTHAQSGRVITIDQVMKEIERGKDDLAKWIKNTFQTWCKPTTETDVIEAYRDIIKWVSNQNQFYEEAKKEFANVADGWLIAYAKAKGFVVVTHEQLKSEKKNKVQIPNVCNAFNVPYTNTFEMLRRLGVQFR</sequence>
<accession>D9RYZ1</accession>
<dbReference type="Proteomes" id="UP000000272">
    <property type="component" value="Chromosome"/>
</dbReference>
<reference evidence="1 2" key="1">
    <citation type="journal article" date="2010" name="Stand. Genomic Sci.">
        <title>Complete genome sequence of Thermosediminibacter oceani type strain (JW/IW-1228P).</title>
        <authorList>
            <person name="Pitluck S."/>
            <person name="Yasawong M."/>
            <person name="Munk C."/>
            <person name="Nolan M."/>
            <person name="Lapidus A."/>
            <person name="Lucas S."/>
            <person name="Glavina Del Rio T."/>
            <person name="Tice H."/>
            <person name="Cheng J.F."/>
            <person name="Bruce D."/>
            <person name="Detter C."/>
            <person name="Tapia R."/>
            <person name="Han C."/>
            <person name="Goodwin L."/>
            <person name="Liolios K."/>
            <person name="Ivanova N."/>
            <person name="Mavromatis K."/>
            <person name="Mikhailova N."/>
            <person name="Pati A."/>
            <person name="Chen A."/>
            <person name="Palaniappan K."/>
            <person name="Land M."/>
            <person name="Hauser L."/>
            <person name="Chang Y.J."/>
            <person name="Jeffries C.D."/>
            <person name="Rohde M."/>
            <person name="Spring S."/>
            <person name="Sikorski J."/>
            <person name="Goker M."/>
            <person name="Woyke T."/>
            <person name="Bristow J."/>
            <person name="Eisen J.A."/>
            <person name="Markowitz V."/>
            <person name="Hugenholtz P."/>
            <person name="Kyrpides N.C."/>
            <person name="Klenk H.P."/>
        </authorList>
    </citation>
    <scope>NUCLEOTIDE SEQUENCE [LARGE SCALE GENOMIC DNA]</scope>
    <source>
        <strain evidence="2">ATCC BAA-1034 / DSM 16646 / JW/IW-1228P</strain>
    </source>
</reference>
<evidence type="ECO:0000313" key="2">
    <source>
        <dbReference type="Proteomes" id="UP000000272"/>
    </source>
</evidence>
<dbReference type="eggNOG" id="COG1487">
    <property type="taxonomic scope" value="Bacteria"/>
</dbReference>
<dbReference type="SUPFAM" id="SSF88723">
    <property type="entry name" value="PIN domain-like"/>
    <property type="match status" value="1"/>
</dbReference>
<dbReference type="InterPro" id="IPR016541">
    <property type="entry name" value="UCP008505"/>
</dbReference>
<dbReference type="PIRSF" id="PIRSF008505">
    <property type="entry name" value="UCP008505"/>
    <property type="match status" value="1"/>
</dbReference>
<proteinExistence type="predicted"/>
<gene>
    <name evidence="1" type="ordered locus">Toce_1814</name>
</gene>
<dbReference type="OrthoDB" id="3231195at2"/>
<organism evidence="1 2">
    <name type="scientific">Thermosediminibacter oceani (strain ATCC BAA-1034 / DSM 16646 / JW/IW-1228P)</name>
    <dbReference type="NCBI Taxonomy" id="555079"/>
    <lineage>
        <taxon>Bacteria</taxon>
        <taxon>Bacillati</taxon>
        <taxon>Bacillota</taxon>
        <taxon>Clostridia</taxon>
        <taxon>Thermosediminibacterales</taxon>
        <taxon>Thermosediminibacteraceae</taxon>
        <taxon>Thermosediminibacter</taxon>
    </lineage>
</organism>
<dbReference type="RefSeq" id="WP_013276567.1">
    <property type="nucleotide sequence ID" value="NC_014377.1"/>
</dbReference>
<dbReference type="EMBL" id="CP002131">
    <property type="protein sequence ID" value="ADL08545.1"/>
    <property type="molecule type" value="Genomic_DNA"/>
</dbReference>
<dbReference type="AlphaFoldDB" id="D9RYZ1"/>
<dbReference type="Pfam" id="PF14367">
    <property type="entry name" value="DUF4411"/>
    <property type="match status" value="1"/>
</dbReference>